<name>A0A7X4KQ30_9BURK</name>
<reference evidence="1 2" key="1">
    <citation type="submission" date="2019-12" db="EMBL/GenBank/DDBJ databases">
        <title>Novel species isolated from a subtropical stream in China.</title>
        <authorList>
            <person name="Lu H."/>
        </authorList>
    </citation>
    <scope>NUCLEOTIDE SEQUENCE [LARGE SCALE GENOMIC DNA]</scope>
    <source>
        <strain evidence="1 2">FT127W</strain>
    </source>
</reference>
<protein>
    <submittedName>
        <fullName evidence="1">Uncharacterized protein</fullName>
    </submittedName>
</protein>
<proteinExistence type="predicted"/>
<dbReference type="Proteomes" id="UP000450676">
    <property type="component" value="Unassembled WGS sequence"/>
</dbReference>
<dbReference type="RefSeq" id="WP_161074787.1">
    <property type="nucleotide sequence ID" value="NZ_WWCU01000039.1"/>
</dbReference>
<dbReference type="AlphaFoldDB" id="A0A7X4KQ30"/>
<dbReference type="EMBL" id="WWCU01000039">
    <property type="protein sequence ID" value="MYN10495.1"/>
    <property type="molecule type" value="Genomic_DNA"/>
</dbReference>
<gene>
    <name evidence="1" type="ORF">GTP77_24555</name>
</gene>
<evidence type="ECO:0000313" key="2">
    <source>
        <dbReference type="Proteomes" id="UP000450676"/>
    </source>
</evidence>
<keyword evidence="2" id="KW-1185">Reference proteome</keyword>
<evidence type="ECO:0000313" key="1">
    <source>
        <dbReference type="EMBL" id="MYN10495.1"/>
    </source>
</evidence>
<accession>A0A7X4KQ30</accession>
<sequence>MNIFLIDRNIVSDIRKYNKGGRDHDFKLALSIDKSTNFVSPLMSIIEGSLKQPQSMTNMHDALSDETNEIGKFYKQAKTDALFLQKNSFQMIEAFSEKTKDDVAQYAPLVKFLQRKLADPVPHEQAKKVRTEILDFVVDNFYYPGHPIVVCGLACLHGNIGAQKVLKPNASPPDGVEKHAYNALLDLLLISQLAYIRSQHRNSQNVRFLTRDKGLQDFLSQMKVSVKKKIVDHRADVETVSYDCTYHINLFPNILNDNKKYSILLDEISILQRKIQLARPVLRPLARSVKNTISFKFKK</sequence>
<comment type="caution">
    <text evidence="1">The sequence shown here is derived from an EMBL/GenBank/DDBJ whole genome shotgun (WGS) entry which is preliminary data.</text>
</comment>
<organism evidence="1 2">
    <name type="scientific">Pseudoduganella aquatica</name>
    <dbReference type="NCBI Taxonomy" id="2660641"/>
    <lineage>
        <taxon>Bacteria</taxon>
        <taxon>Pseudomonadati</taxon>
        <taxon>Pseudomonadota</taxon>
        <taxon>Betaproteobacteria</taxon>
        <taxon>Burkholderiales</taxon>
        <taxon>Oxalobacteraceae</taxon>
        <taxon>Telluria group</taxon>
        <taxon>Pseudoduganella</taxon>
    </lineage>
</organism>